<gene>
    <name evidence="1" type="ORF">NCGR_LOCUS51908</name>
</gene>
<accession>A0A811RE99</accession>
<name>A0A811RE99_9POAL</name>
<dbReference type="EMBL" id="CAJGYO010000014">
    <property type="protein sequence ID" value="CAD6268603.1"/>
    <property type="molecule type" value="Genomic_DNA"/>
</dbReference>
<dbReference type="Proteomes" id="UP000604825">
    <property type="component" value="Unassembled WGS sequence"/>
</dbReference>
<dbReference type="AlphaFoldDB" id="A0A811RE99"/>
<sequence length="235" mass="26455">MPIGQGSSQRGPVISYRDIVTIYDFENSVSFGFQSSLGVITNWYYSTIPMNIFSHVLQNYLHGSGNVLDVAIRAYKVYLVERSTESAINHVASDSEALLLPYALSGFDPQVKCAELKLYSAYSPVNVVCWKRAICLEFIGKVPQLLQFFKPAASCLIYSARLEWEIQETVLPCEGAVAGYIKIWCYRFDLEQLNQAIQMSLFCCLIVRLLQALNDRVRTRDIDASMRWAASPGPP</sequence>
<protein>
    <submittedName>
        <fullName evidence="1">Uncharacterized protein</fullName>
    </submittedName>
</protein>
<keyword evidence="2" id="KW-1185">Reference proteome</keyword>
<evidence type="ECO:0000313" key="2">
    <source>
        <dbReference type="Proteomes" id="UP000604825"/>
    </source>
</evidence>
<evidence type="ECO:0000313" key="1">
    <source>
        <dbReference type="EMBL" id="CAD6268603.1"/>
    </source>
</evidence>
<proteinExistence type="predicted"/>
<organism evidence="1 2">
    <name type="scientific">Miscanthus lutarioriparius</name>
    <dbReference type="NCBI Taxonomy" id="422564"/>
    <lineage>
        <taxon>Eukaryota</taxon>
        <taxon>Viridiplantae</taxon>
        <taxon>Streptophyta</taxon>
        <taxon>Embryophyta</taxon>
        <taxon>Tracheophyta</taxon>
        <taxon>Spermatophyta</taxon>
        <taxon>Magnoliopsida</taxon>
        <taxon>Liliopsida</taxon>
        <taxon>Poales</taxon>
        <taxon>Poaceae</taxon>
        <taxon>PACMAD clade</taxon>
        <taxon>Panicoideae</taxon>
        <taxon>Andropogonodae</taxon>
        <taxon>Andropogoneae</taxon>
        <taxon>Saccharinae</taxon>
        <taxon>Miscanthus</taxon>
    </lineage>
</organism>
<comment type="caution">
    <text evidence="1">The sequence shown here is derived from an EMBL/GenBank/DDBJ whole genome shotgun (WGS) entry which is preliminary data.</text>
</comment>
<reference evidence="1" key="1">
    <citation type="submission" date="2020-10" db="EMBL/GenBank/DDBJ databases">
        <authorList>
            <person name="Han B."/>
            <person name="Lu T."/>
            <person name="Zhao Q."/>
            <person name="Huang X."/>
            <person name="Zhao Y."/>
        </authorList>
    </citation>
    <scope>NUCLEOTIDE SEQUENCE</scope>
</reference>